<protein>
    <submittedName>
        <fullName evidence="3">F-box protein</fullName>
    </submittedName>
</protein>
<dbReference type="InterPro" id="IPR001810">
    <property type="entry name" value="F-box_dom"/>
</dbReference>
<reference evidence="3 4" key="1">
    <citation type="submission" date="2021-08" db="EMBL/GenBank/DDBJ databases">
        <title>Draft Genome Sequence of Phanerochaete sordida strain YK-624.</title>
        <authorList>
            <person name="Mori T."/>
            <person name="Dohra H."/>
            <person name="Suzuki T."/>
            <person name="Kawagishi H."/>
            <person name="Hirai H."/>
        </authorList>
    </citation>
    <scope>NUCLEOTIDE SEQUENCE [LARGE SCALE GENOMIC DNA]</scope>
    <source>
        <strain evidence="3 4">YK-624</strain>
    </source>
</reference>
<evidence type="ECO:0000313" key="3">
    <source>
        <dbReference type="EMBL" id="GJE90997.1"/>
    </source>
</evidence>
<feature type="compositionally biased region" description="Low complexity" evidence="1">
    <location>
        <begin position="12"/>
        <end position="24"/>
    </location>
</feature>
<evidence type="ECO:0000313" key="4">
    <source>
        <dbReference type="Proteomes" id="UP000703269"/>
    </source>
</evidence>
<dbReference type="InterPro" id="IPR036047">
    <property type="entry name" value="F-box-like_dom_sf"/>
</dbReference>
<dbReference type="EMBL" id="BPQB01000019">
    <property type="protein sequence ID" value="GJE90997.1"/>
    <property type="molecule type" value="Genomic_DNA"/>
</dbReference>
<gene>
    <name evidence="3" type="ORF">PsYK624_071440</name>
</gene>
<evidence type="ECO:0000259" key="2">
    <source>
        <dbReference type="PROSITE" id="PS50181"/>
    </source>
</evidence>
<dbReference type="CDD" id="cd22150">
    <property type="entry name" value="F-box_CeFBXA-like"/>
    <property type="match status" value="1"/>
</dbReference>
<sequence length="675" mass="76160">MPRQAKKKKGADAAQAVQPEPAARVRAKRRGAGGLEGLLDMPLDIVVEILAYLEPLDLLHLARTSKPFRAVLMNRHNAFMWRTARGNVEGLPGCPPGVCEPAFANFLFCTFCHECGKPKSVHIYWDCMSRFCRKCEVKIHKWEDKHAVSDQIDDRVEKQFLSVKFEREIKHVTTSQFMRMWCKEPVIKEVSEWHAWEYFGYALQSDFLRTKALLASMSVEERTGYIAAQVYYTRQWRELVPTLVRWFKSQEAARKDELHRIRLARQQEVTRRLFKMGWKDEILAMTGATWSKLTTLPAVQQPKQLTDRVWERVSPAVLERIEQVKTERLHQERLLRLQARLRTLDRALLAHYTYRPGEPSELDIALGILRVREVVDAAPDAAIDEASFGFLQDALPPFIAEWKQQRDTHLAALVTQDLGELAPGTDPLALAVACRFTCTACGNAASHAQTHRCRLVRPSLGPDIDAVYAGAAAKHLAPQCWNPAAVKSNVTMLAPIVRLLGLDPAVATVDDMEAVAGRLACKLCDSESSVTVMDWFAAFRHALSSHADDDDALAGLYVVPKEHAVVAAALEPAYLQHAPAARLAVWWHCGRCTQKASTRSCDRRAIVQHLRTKHDVKTPKMDEHFWADDENARRSPRGAQVHLLRGTAAMDNVLGLPDELQDALKHGYARFCDFL</sequence>
<dbReference type="AlphaFoldDB" id="A0A9P3G829"/>
<feature type="region of interest" description="Disordered" evidence="1">
    <location>
        <begin position="1"/>
        <end position="25"/>
    </location>
</feature>
<dbReference type="Pfam" id="PF00646">
    <property type="entry name" value="F-box"/>
    <property type="match status" value="1"/>
</dbReference>
<organism evidence="3 4">
    <name type="scientific">Phanerochaete sordida</name>
    <dbReference type="NCBI Taxonomy" id="48140"/>
    <lineage>
        <taxon>Eukaryota</taxon>
        <taxon>Fungi</taxon>
        <taxon>Dikarya</taxon>
        <taxon>Basidiomycota</taxon>
        <taxon>Agaricomycotina</taxon>
        <taxon>Agaricomycetes</taxon>
        <taxon>Polyporales</taxon>
        <taxon>Phanerochaetaceae</taxon>
        <taxon>Phanerochaete</taxon>
    </lineage>
</organism>
<dbReference type="SUPFAM" id="SSF81383">
    <property type="entry name" value="F-box domain"/>
    <property type="match status" value="1"/>
</dbReference>
<accession>A0A9P3G829</accession>
<dbReference type="PROSITE" id="PS50181">
    <property type="entry name" value="FBOX"/>
    <property type="match status" value="1"/>
</dbReference>
<evidence type="ECO:0000256" key="1">
    <source>
        <dbReference type="SAM" id="MobiDB-lite"/>
    </source>
</evidence>
<keyword evidence="4" id="KW-1185">Reference proteome</keyword>
<name>A0A9P3G829_9APHY</name>
<dbReference type="Proteomes" id="UP000703269">
    <property type="component" value="Unassembled WGS sequence"/>
</dbReference>
<proteinExistence type="predicted"/>
<dbReference type="OrthoDB" id="2322499at2759"/>
<dbReference type="SMART" id="SM00256">
    <property type="entry name" value="FBOX"/>
    <property type="match status" value="1"/>
</dbReference>
<feature type="domain" description="F-box" evidence="2">
    <location>
        <begin position="35"/>
        <end position="84"/>
    </location>
</feature>
<comment type="caution">
    <text evidence="3">The sequence shown here is derived from an EMBL/GenBank/DDBJ whole genome shotgun (WGS) entry which is preliminary data.</text>
</comment>